<name>A0ABP9CH59_9FLAO</name>
<dbReference type="Proteomes" id="UP001501433">
    <property type="component" value="Unassembled WGS sequence"/>
</dbReference>
<comment type="caution">
    <text evidence="1">The sequence shown here is derived from an EMBL/GenBank/DDBJ whole genome shotgun (WGS) entry which is preliminary data.</text>
</comment>
<evidence type="ECO:0000313" key="2">
    <source>
        <dbReference type="Proteomes" id="UP001501433"/>
    </source>
</evidence>
<gene>
    <name evidence="1" type="ORF">GCM10023330_16500</name>
</gene>
<organism evidence="1 2">
    <name type="scientific">Litoribaculum gwangyangense</name>
    <dbReference type="NCBI Taxonomy" id="1130722"/>
    <lineage>
        <taxon>Bacteria</taxon>
        <taxon>Pseudomonadati</taxon>
        <taxon>Bacteroidota</taxon>
        <taxon>Flavobacteriia</taxon>
        <taxon>Flavobacteriales</taxon>
        <taxon>Flavobacteriaceae</taxon>
        <taxon>Litoribaculum</taxon>
    </lineage>
</organism>
<proteinExistence type="predicted"/>
<keyword evidence="2" id="KW-1185">Reference proteome</keyword>
<protein>
    <recommendedName>
        <fullName evidence="3">Transposase</fullName>
    </recommendedName>
</protein>
<accession>A0ABP9CH59</accession>
<evidence type="ECO:0000313" key="1">
    <source>
        <dbReference type="EMBL" id="GAA4810181.1"/>
    </source>
</evidence>
<evidence type="ECO:0008006" key="3">
    <source>
        <dbReference type="Google" id="ProtNLM"/>
    </source>
</evidence>
<dbReference type="RefSeq" id="WP_345276477.1">
    <property type="nucleotide sequence ID" value="NZ_BAABJW010000002.1"/>
</dbReference>
<dbReference type="EMBL" id="BAABJW010000002">
    <property type="protein sequence ID" value="GAA4810181.1"/>
    <property type="molecule type" value="Genomic_DNA"/>
</dbReference>
<sequence>MNSLKIIENKVLKLILLIENEYPELYMFLDETPVTIPSINNPKINFKIMEDYFESLKQLLKHHIETHNKK</sequence>
<reference evidence="2" key="1">
    <citation type="journal article" date="2019" name="Int. J. Syst. Evol. Microbiol.">
        <title>The Global Catalogue of Microorganisms (GCM) 10K type strain sequencing project: providing services to taxonomists for standard genome sequencing and annotation.</title>
        <authorList>
            <consortium name="The Broad Institute Genomics Platform"/>
            <consortium name="The Broad Institute Genome Sequencing Center for Infectious Disease"/>
            <person name="Wu L."/>
            <person name="Ma J."/>
        </authorList>
    </citation>
    <scope>NUCLEOTIDE SEQUENCE [LARGE SCALE GENOMIC DNA]</scope>
    <source>
        <strain evidence="2">JCM 18325</strain>
    </source>
</reference>